<reference evidence="2 3" key="1">
    <citation type="submission" date="2020-07" db="EMBL/GenBank/DDBJ databases">
        <title>Sequencing the genomes of 1000 actinobacteria strains.</title>
        <authorList>
            <person name="Klenk H.-P."/>
        </authorList>
    </citation>
    <scope>NUCLEOTIDE SEQUENCE [LARGE SCALE GENOMIC DNA]</scope>
    <source>
        <strain evidence="2 3">DSM 42178</strain>
    </source>
</reference>
<keyword evidence="3" id="KW-1185">Reference proteome</keyword>
<dbReference type="RefSeq" id="WP_179814538.1">
    <property type="nucleotide sequence ID" value="NZ_JACBZD010000001.1"/>
</dbReference>
<dbReference type="InterPro" id="IPR036291">
    <property type="entry name" value="NAD(P)-bd_dom_sf"/>
</dbReference>
<dbReference type="EMBL" id="JACBZD010000001">
    <property type="protein sequence ID" value="NYI05880.1"/>
    <property type="molecule type" value="Genomic_DNA"/>
</dbReference>
<dbReference type="Pfam" id="PF13460">
    <property type="entry name" value="NAD_binding_10"/>
    <property type="match status" value="1"/>
</dbReference>
<organism evidence="2 3">
    <name type="scientific">Allostreptomyces psammosilenae</name>
    <dbReference type="NCBI Taxonomy" id="1892865"/>
    <lineage>
        <taxon>Bacteria</taxon>
        <taxon>Bacillati</taxon>
        <taxon>Actinomycetota</taxon>
        <taxon>Actinomycetes</taxon>
        <taxon>Kitasatosporales</taxon>
        <taxon>Streptomycetaceae</taxon>
        <taxon>Allostreptomyces</taxon>
    </lineage>
</organism>
<dbReference type="CDD" id="cd05243">
    <property type="entry name" value="SDR_a5"/>
    <property type="match status" value="1"/>
</dbReference>
<gene>
    <name evidence="2" type="ORF">FHU37_002823</name>
</gene>
<evidence type="ECO:0000259" key="1">
    <source>
        <dbReference type="Pfam" id="PF13460"/>
    </source>
</evidence>
<dbReference type="Proteomes" id="UP000567795">
    <property type="component" value="Unassembled WGS sequence"/>
</dbReference>
<dbReference type="SUPFAM" id="SSF51735">
    <property type="entry name" value="NAD(P)-binding Rossmann-fold domains"/>
    <property type="match status" value="1"/>
</dbReference>
<name>A0A852ZXA5_9ACTN</name>
<accession>A0A852ZXA5</accession>
<evidence type="ECO:0000313" key="2">
    <source>
        <dbReference type="EMBL" id="NYI05880.1"/>
    </source>
</evidence>
<dbReference type="Gene3D" id="3.40.50.720">
    <property type="entry name" value="NAD(P)-binding Rossmann-like Domain"/>
    <property type="match status" value="1"/>
</dbReference>
<dbReference type="PANTHER" id="PTHR15020:SF50">
    <property type="entry name" value="UPF0659 PROTEIN YMR090W"/>
    <property type="match status" value="1"/>
</dbReference>
<proteinExistence type="predicted"/>
<comment type="caution">
    <text evidence="2">The sequence shown here is derived from an EMBL/GenBank/DDBJ whole genome shotgun (WGS) entry which is preliminary data.</text>
</comment>
<dbReference type="InterPro" id="IPR016040">
    <property type="entry name" value="NAD(P)-bd_dom"/>
</dbReference>
<dbReference type="AlphaFoldDB" id="A0A852ZXA5"/>
<dbReference type="PANTHER" id="PTHR15020">
    <property type="entry name" value="FLAVIN REDUCTASE-RELATED"/>
    <property type="match status" value="1"/>
</dbReference>
<protein>
    <submittedName>
        <fullName evidence="2">Uncharacterized protein YbjT (DUF2867 family)</fullName>
    </submittedName>
</protein>
<evidence type="ECO:0000313" key="3">
    <source>
        <dbReference type="Proteomes" id="UP000567795"/>
    </source>
</evidence>
<feature type="domain" description="NAD(P)-binding" evidence="1">
    <location>
        <begin position="7"/>
        <end position="194"/>
    </location>
</feature>
<sequence length="223" mass="23349">MRIVIAGGHGKIALLLEERLTRAGHASVGLIRNPDHAADLEEAGAVPVVLDLESTHAAELAPHLRGADGVVFAAGAGPGSGEARKETVDRAASVLLADAAEMAGVRRFVQISSMGAGTEPPEGTDPVFAAYLRAKGAAEADLRRRRHLEWTILRPGRLTDEPATGRVELAERVARGAVPRDDVAAVVLELLRRPETAGRTLELVGGPTPIVEAVRSVTAPTRA</sequence>